<organism evidence="2 3">
    <name type="scientific">Phytophthora oleae</name>
    <dbReference type="NCBI Taxonomy" id="2107226"/>
    <lineage>
        <taxon>Eukaryota</taxon>
        <taxon>Sar</taxon>
        <taxon>Stramenopiles</taxon>
        <taxon>Oomycota</taxon>
        <taxon>Peronosporomycetes</taxon>
        <taxon>Peronosporales</taxon>
        <taxon>Peronosporaceae</taxon>
        <taxon>Phytophthora</taxon>
    </lineage>
</organism>
<name>A0ABD3FCK2_9STRA</name>
<dbReference type="EMBL" id="JBIMZQ010000023">
    <property type="protein sequence ID" value="KAL3664668.1"/>
    <property type="molecule type" value="Genomic_DNA"/>
</dbReference>
<gene>
    <name evidence="2" type="ORF">V7S43_010417</name>
</gene>
<sequence length="164" mass="18179">MYEPAADLYRENDYISPSSGENASGSWRRDLFFEAGKQAQYTMKPLENLTIAELEALKPARHLLASPSGYTDVAVNAFDSTRFISVLASANHDRFYVYAGHGDPFSLQVGTGSERTGTARWFSPRDGEYYADATVVVSSNETRVEFTPPSSGSVDDDWLLVLEF</sequence>
<dbReference type="PANTHER" id="PTHR37836">
    <property type="entry name" value="LMO1036 PROTEIN"/>
    <property type="match status" value="1"/>
</dbReference>
<keyword evidence="3" id="KW-1185">Reference proteome</keyword>
<dbReference type="AlphaFoldDB" id="A0ABD3FCK2"/>
<comment type="caution">
    <text evidence="2">The sequence shown here is derived from an EMBL/GenBank/DDBJ whole genome shotgun (WGS) entry which is preliminary data.</text>
</comment>
<dbReference type="PANTHER" id="PTHR37836:SF2">
    <property type="entry name" value="DUF4038 DOMAIN-CONTAINING PROTEIN"/>
    <property type="match status" value="1"/>
</dbReference>
<dbReference type="InterPro" id="IPR024749">
    <property type="entry name" value="Collagen-bd_put"/>
</dbReference>
<proteinExistence type="predicted"/>
<feature type="domain" description="Putative collagen-binding" evidence="1">
    <location>
        <begin position="85"/>
        <end position="163"/>
    </location>
</feature>
<evidence type="ECO:0000259" key="1">
    <source>
        <dbReference type="Pfam" id="PF12904"/>
    </source>
</evidence>
<dbReference type="Proteomes" id="UP001632037">
    <property type="component" value="Unassembled WGS sequence"/>
</dbReference>
<evidence type="ECO:0000313" key="2">
    <source>
        <dbReference type="EMBL" id="KAL3664668.1"/>
    </source>
</evidence>
<accession>A0ABD3FCK2</accession>
<protein>
    <recommendedName>
        <fullName evidence="1">Putative collagen-binding domain-containing protein</fullName>
    </recommendedName>
</protein>
<reference evidence="2 3" key="1">
    <citation type="submission" date="2024-09" db="EMBL/GenBank/DDBJ databases">
        <title>Genome sequencing and assembly of Phytophthora oleae, isolate VK10A, causative agent of rot of olive drupes.</title>
        <authorList>
            <person name="Conti Taguali S."/>
            <person name="Riolo M."/>
            <person name="La Spada F."/>
            <person name="Cacciola S.O."/>
            <person name="Dionisio G."/>
        </authorList>
    </citation>
    <scope>NUCLEOTIDE SEQUENCE [LARGE SCALE GENOMIC DNA]</scope>
    <source>
        <strain evidence="2 3">VK10A</strain>
    </source>
</reference>
<dbReference type="Pfam" id="PF12904">
    <property type="entry name" value="Collagen_bind_2"/>
    <property type="match status" value="1"/>
</dbReference>
<evidence type="ECO:0000313" key="3">
    <source>
        <dbReference type="Proteomes" id="UP001632037"/>
    </source>
</evidence>